<evidence type="ECO:0000313" key="2">
    <source>
        <dbReference type="Proteomes" id="UP001054837"/>
    </source>
</evidence>
<organism evidence="1 2">
    <name type="scientific">Caerostris darwini</name>
    <dbReference type="NCBI Taxonomy" id="1538125"/>
    <lineage>
        <taxon>Eukaryota</taxon>
        <taxon>Metazoa</taxon>
        <taxon>Ecdysozoa</taxon>
        <taxon>Arthropoda</taxon>
        <taxon>Chelicerata</taxon>
        <taxon>Arachnida</taxon>
        <taxon>Araneae</taxon>
        <taxon>Araneomorphae</taxon>
        <taxon>Entelegynae</taxon>
        <taxon>Araneoidea</taxon>
        <taxon>Araneidae</taxon>
        <taxon>Caerostris</taxon>
    </lineage>
</organism>
<sequence length="95" mass="10672">MSDDVKVIPTRLGTTVAAALPGRHLAARQITEDLNADDFRFNYRAGRSGVIVPIVMFQQDGAPSHWSADVCRSRRNRRDEMDEMDPLLGCRDLQT</sequence>
<dbReference type="AlphaFoldDB" id="A0AAV4WFI6"/>
<reference evidence="1 2" key="1">
    <citation type="submission" date="2021-06" db="EMBL/GenBank/DDBJ databases">
        <title>Caerostris darwini draft genome.</title>
        <authorList>
            <person name="Kono N."/>
            <person name="Arakawa K."/>
        </authorList>
    </citation>
    <scope>NUCLEOTIDE SEQUENCE [LARGE SCALE GENOMIC DNA]</scope>
</reference>
<dbReference type="EMBL" id="BPLQ01014652">
    <property type="protein sequence ID" value="GIY81621.1"/>
    <property type="molecule type" value="Genomic_DNA"/>
</dbReference>
<gene>
    <name evidence="1" type="ORF">CDAR_587261</name>
</gene>
<accession>A0AAV4WFI6</accession>
<keyword evidence="2" id="KW-1185">Reference proteome</keyword>
<evidence type="ECO:0000313" key="1">
    <source>
        <dbReference type="EMBL" id="GIY81621.1"/>
    </source>
</evidence>
<comment type="caution">
    <text evidence="1">The sequence shown here is derived from an EMBL/GenBank/DDBJ whole genome shotgun (WGS) entry which is preliminary data.</text>
</comment>
<dbReference type="Proteomes" id="UP001054837">
    <property type="component" value="Unassembled WGS sequence"/>
</dbReference>
<protein>
    <submittedName>
        <fullName evidence="1">Uncharacterized protein</fullName>
    </submittedName>
</protein>
<name>A0AAV4WFI6_9ARAC</name>
<proteinExistence type="predicted"/>